<feature type="compositionally biased region" description="Low complexity" evidence="1">
    <location>
        <begin position="110"/>
        <end position="119"/>
    </location>
</feature>
<name>A0A645EH26_9ZZZZ</name>
<proteinExistence type="predicted"/>
<dbReference type="EMBL" id="VSSQ01046775">
    <property type="protein sequence ID" value="MPN00746.1"/>
    <property type="molecule type" value="Genomic_DNA"/>
</dbReference>
<comment type="caution">
    <text evidence="2">The sequence shown here is derived from an EMBL/GenBank/DDBJ whole genome shotgun (WGS) entry which is preliminary data.</text>
</comment>
<gene>
    <name evidence="2" type="ORF">SDC9_147942</name>
</gene>
<accession>A0A645EH26</accession>
<protein>
    <submittedName>
        <fullName evidence="2">Uncharacterized protein</fullName>
    </submittedName>
</protein>
<evidence type="ECO:0000313" key="2">
    <source>
        <dbReference type="EMBL" id="MPN00746.1"/>
    </source>
</evidence>
<feature type="region of interest" description="Disordered" evidence="1">
    <location>
        <begin position="102"/>
        <end position="147"/>
    </location>
</feature>
<dbReference type="AlphaFoldDB" id="A0A645EH26"/>
<reference evidence="2" key="1">
    <citation type="submission" date="2019-08" db="EMBL/GenBank/DDBJ databases">
        <authorList>
            <person name="Kucharzyk K."/>
            <person name="Murdoch R.W."/>
            <person name="Higgins S."/>
            <person name="Loffler F."/>
        </authorList>
    </citation>
    <scope>NUCLEOTIDE SEQUENCE</scope>
</reference>
<evidence type="ECO:0000256" key="1">
    <source>
        <dbReference type="SAM" id="MobiDB-lite"/>
    </source>
</evidence>
<organism evidence="2">
    <name type="scientific">bioreactor metagenome</name>
    <dbReference type="NCBI Taxonomy" id="1076179"/>
    <lineage>
        <taxon>unclassified sequences</taxon>
        <taxon>metagenomes</taxon>
        <taxon>ecological metagenomes</taxon>
    </lineage>
</organism>
<sequence>MNARIEGLDRALYGFQRQAAGHQACGQHAFGLEQTRQRQRGGDLGSIQQRQPLLGTQHKGLQTDMFHGFTAADDLAVHLGLPLADQHAGQVRQRRQIARSAHRPLGGNHGQDIGIGQRQQRVHQRRAGSRMPAGQTHGLGGQHQTHHMIRQWLARAHAVRKHQIALQLGQTLMGNLGRSQLAETSVDAVDNLVFIDDVLHMRLGLAHGGIGGLRHAELHAAVLNAAQLSQREFAGMQFQFGVRELLGGGSVHGYTCLYSQEKQKRTEGFKSLAGISRRALNRFGNGYRVGSACLDARNAPR</sequence>